<keyword evidence="8" id="KW-1185">Reference proteome</keyword>
<dbReference type="PANTHER" id="PTHR43085:SF1">
    <property type="entry name" value="PSEUDOURIDINE KINASE-RELATED"/>
    <property type="match status" value="1"/>
</dbReference>
<dbReference type="OrthoDB" id="9795789at2"/>
<dbReference type="EMBL" id="NMVQ01000009">
    <property type="protein sequence ID" value="OYO22779.1"/>
    <property type="molecule type" value="Genomic_DNA"/>
</dbReference>
<name>A0A255H5B0_9ACTN</name>
<dbReference type="GO" id="GO:0005524">
    <property type="term" value="F:ATP binding"/>
    <property type="evidence" value="ECO:0007669"/>
    <property type="project" value="UniProtKB-KW"/>
</dbReference>
<evidence type="ECO:0000259" key="6">
    <source>
        <dbReference type="Pfam" id="PF00294"/>
    </source>
</evidence>
<keyword evidence="4 7" id="KW-0418">Kinase</keyword>
<accession>A0A255H5B0</accession>
<dbReference type="Proteomes" id="UP000216311">
    <property type="component" value="Unassembled WGS sequence"/>
</dbReference>
<dbReference type="InterPro" id="IPR029056">
    <property type="entry name" value="Ribokinase-like"/>
</dbReference>
<gene>
    <name evidence="7" type="ORF">CGZ93_06940</name>
</gene>
<keyword evidence="2" id="KW-0808">Transferase</keyword>
<dbReference type="AlphaFoldDB" id="A0A255H5B0"/>
<protein>
    <submittedName>
        <fullName evidence="7">Carbohydrate kinase</fullName>
    </submittedName>
</protein>
<comment type="caution">
    <text evidence="7">The sequence shown here is derived from an EMBL/GenBank/DDBJ whole genome shotgun (WGS) entry which is preliminary data.</text>
</comment>
<proteinExistence type="inferred from homology"/>
<sequence>MNRPRLLSVGEALIDVVDQHGRTFEHVGGSPMNVACGLGRLDHDSTIRAWIARDERGARIREWVTAAGARLAPGSEDAERTPVAYATLDLHGHAEYTFDLEWQLNDLPAEGDYQHLHTGSFACTLEPGGSGVVAAVRVVREHGTISYDLNIRPALMESPAAVRDRIEELIGLSDVVKASDEDIEWLYGDLPLEQVIDDWRGRGPKLVVVTRGPWGAIAALTAERELIQMDQLPVTVADTVGAGDSFMAGLISGLVDADFVGSRAAAARLAVARWADVRPALQRAVATAAITVSRAGAYGPTRGEVDAALAAADLPGGD</sequence>
<dbReference type="GO" id="GO:0016301">
    <property type="term" value="F:kinase activity"/>
    <property type="evidence" value="ECO:0007669"/>
    <property type="project" value="UniProtKB-KW"/>
</dbReference>
<evidence type="ECO:0000256" key="4">
    <source>
        <dbReference type="ARBA" id="ARBA00022777"/>
    </source>
</evidence>
<keyword evidence="3" id="KW-0547">Nucleotide-binding</keyword>
<dbReference type="PROSITE" id="PS00584">
    <property type="entry name" value="PFKB_KINASES_2"/>
    <property type="match status" value="1"/>
</dbReference>
<evidence type="ECO:0000313" key="8">
    <source>
        <dbReference type="Proteomes" id="UP000216311"/>
    </source>
</evidence>
<dbReference type="SUPFAM" id="SSF53613">
    <property type="entry name" value="Ribokinase-like"/>
    <property type="match status" value="1"/>
</dbReference>
<comment type="similarity">
    <text evidence="1">Belongs to the carbohydrate kinase PfkB family.</text>
</comment>
<dbReference type="RefSeq" id="WP_094363425.1">
    <property type="nucleotide sequence ID" value="NZ_NMVQ01000009.1"/>
</dbReference>
<dbReference type="Pfam" id="PF00294">
    <property type="entry name" value="PfkB"/>
    <property type="match status" value="1"/>
</dbReference>
<dbReference type="InterPro" id="IPR002173">
    <property type="entry name" value="Carboh/pur_kinase_PfkB_CS"/>
</dbReference>
<evidence type="ECO:0000313" key="7">
    <source>
        <dbReference type="EMBL" id="OYO22779.1"/>
    </source>
</evidence>
<dbReference type="InterPro" id="IPR050306">
    <property type="entry name" value="PfkB_Carbo_kinase"/>
</dbReference>
<reference evidence="7 8" key="1">
    <citation type="submission" date="2017-07" db="EMBL/GenBank/DDBJ databases">
        <title>Draft whole genome sequences of clinical Proprionibacteriaceae strains.</title>
        <authorList>
            <person name="Bernier A.-M."/>
            <person name="Bernard K."/>
            <person name="Domingo M.-C."/>
        </authorList>
    </citation>
    <scope>NUCLEOTIDE SEQUENCE [LARGE SCALE GENOMIC DNA]</scope>
    <source>
        <strain evidence="7 8">NML 130396</strain>
    </source>
</reference>
<feature type="domain" description="Carbohydrate kinase PfkB" evidence="6">
    <location>
        <begin position="7"/>
        <end position="300"/>
    </location>
</feature>
<keyword evidence="5" id="KW-0067">ATP-binding</keyword>
<dbReference type="Gene3D" id="3.40.1190.20">
    <property type="match status" value="1"/>
</dbReference>
<evidence type="ECO:0000256" key="1">
    <source>
        <dbReference type="ARBA" id="ARBA00010688"/>
    </source>
</evidence>
<dbReference type="PANTHER" id="PTHR43085">
    <property type="entry name" value="HEXOKINASE FAMILY MEMBER"/>
    <property type="match status" value="1"/>
</dbReference>
<evidence type="ECO:0000256" key="3">
    <source>
        <dbReference type="ARBA" id="ARBA00022741"/>
    </source>
</evidence>
<evidence type="ECO:0000256" key="5">
    <source>
        <dbReference type="ARBA" id="ARBA00022840"/>
    </source>
</evidence>
<organism evidence="7 8">
    <name type="scientific">Enemella dayhoffiae</name>
    <dbReference type="NCBI Taxonomy" id="2016507"/>
    <lineage>
        <taxon>Bacteria</taxon>
        <taxon>Bacillati</taxon>
        <taxon>Actinomycetota</taxon>
        <taxon>Actinomycetes</taxon>
        <taxon>Propionibacteriales</taxon>
        <taxon>Propionibacteriaceae</taxon>
        <taxon>Enemella</taxon>
    </lineage>
</organism>
<dbReference type="InterPro" id="IPR011611">
    <property type="entry name" value="PfkB_dom"/>
</dbReference>
<evidence type="ECO:0000256" key="2">
    <source>
        <dbReference type="ARBA" id="ARBA00022679"/>
    </source>
</evidence>